<dbReference type="InterPro" id="IPR001375">
    <property type="entry name" value="Peptidase_S9_cat"/>
</dbReference>
<evidence type="ECO:0000256" key="1">
    <source>
        <dbReference type="ARBA" id="ARBA00022801"/>
    </source>
</evidence>
<dbReference type="RefSeq" id="WP_345457097.1">
    <property type="nucleotide sequence ID" value="NZ_BAABKG010000002.1"/>
</dbReference>
<keyword evidence="6" id="KW-1185">Reference proteome</keyword>
<dbReference type="EMBL" id="BAABKG010000002">
    <property type="protein sequence ID" value="GAA5146529.1"/>
    <property type="molecule type" value="Genomic_DNA"/>
</dbReference>
<dbReference type="SUPFAM" id="SSF82171">
    <property type="entry name" value="DPP6 N-terminal domain-like"/>
    <property type="match status" value="1"/>
</dbReference>
<dbReference type="Proteomes" id="UP001500221">
    <property type="component" value="Unassembled WGS sequence"/>
</dbReference>
<dbReference type="SUPFAM" id="SSF53474">
    <property type="entry name" value="alpha/beta-Hydrolases"/>
    <property type="match status" value="1"/>
</dbReference>
<name>A0ABP9PH30_9ACTN</name>
<reference evidence="6" key="1">
    <citation type="journal article" date="2019" name="Int. J. Syst. Evol. Microbiol.">
        <title>The Global Catalogue of Microorganisms (GCM) 10K type strain sequencing project: providing services to taxonomists for standard genome sequencing and annotation.</title>
        <authorList>
            <consortium name="The Broad Institute Genomics Platform"/>
            <consortium name="The Broad Institute Genome Sequencing Center for Infectious Disease"/>
            <person name="Wu L."/>
            <person name="Ma J."/>
        </authorList>
    </citation>
    <scope>NUCLEOTIDE SEQUENCE [LARGE SCALE GENOMIC DNA]</scope>
    <source>
        <strain evidence="6">JCM 18459</strain>
    </source>
</reference>
<feature type="domain" description="Peptidase S9 prolyl oligopeptidase catalytic" evidence="4">
    <location>
        <begin position="430"/>
        <end position="632"/>
    </location>
</feature>
<keyword evidence="2" id="KW-0645">Protease</keyword>
<evidence type="ECO:0000256" key="3">
    <source>
        <dbReference type="SAM" id="MobiDB-lite"/>
    </source>
</evidence>
<dbReference type="InterPro" id="IPR029058">
    <property type="entry name" value="AB_hydrolase_fold"/>
</dbReference>
<dbReference type="InterPro" id="IPR011659">
    <property type="entry name" value="WD40"/>
</dbReference>
<dbReference type="InterPro" id="IPR011042">
    <property type="entry name" value="6-blade_b-propeller_TolB-like"/>
</dbReference>
<evidence type="ECO:0000313" key="6">
    <source>
        <dbReference type="Proteomes" id="UP001500221"/>
    </source>
</evidence>
<keyword evidence="1" id="KW-0378">Hydrolase</keyword>
<evidence type="ECO:0000256" key="2">
    <source>
        <dbReference type="ARBA" id="ARBA00022825"/>
    </source>
</evidence>
<keyword evidence="2" id="KW-0720">Serine protease</keyword>
<feature type="region of interest" description="Disordered" evidence="3">
    <location>
        <begin position="38"/>
        <end position="73"/>
    </location>
</feature>
<proteinExistence type="predicted"/>
<dbReference type="PANTHER" id="PTHR42776">
    <property type="entry name" value="SERINE PEPTIDASE S9 FAMILY MEMBER"/>
    <property type="match status" value="1"/>
</dbReference>
<dbReference type="Pfam" id="PF00326">
    <property type="entry name" value="Peptidase_S9"/>
    <property type="match status" value="1"/>
</dbReference>
<feature type="compositionally biased region" description="Basic and acidic residues" evidence="3">
    <location>
        <begin position="62"/>
        <end position="73"/>
    </location>
</feature>
<evidence type="ECO:0000259" key="4">
    <source>
        <dbReference type="Pfam" id="PF00326"/>
    </source>
</evidence>
<protein>
    <recommendedName>
        <fullName evidence="4">Peptidase S9 prolyl oligopeptidase catalytic domain-containing protein</fullName>
    </recommendedName>
</protein>
<gene>
    <name evidence="5" type="ORF">GCM10023340_17560</name>
</gene>
<dbReference type="Gene3D" id="2.120.10.30">
    <property type="entry name" value="TolB, C-terminal domain"/>
    <property type="match status" value="2"/>
</dbReference>
<evidence type="ECO:0000313" key="5">
    <source>
        <dbReference type="EMBL" id="GAA5146529.1"/>
    </source>
</evidence>
<dbReference type="PANTHER" id="PTHR42776:SF27">
    <property type="entry name" value="DIPEPTIDYL PEPTIDASE FAMILY MEMBER 6"/>
    <property type="match status" value="1"/>
</dbReference>
<dbReference type="Gene3D" id="3.40.50.1820">
    <property type="entry name" value="alpha/beta hydrolase"/>
    <property type="match status" value="1"/>
</dbReference>
<dbReference type="Pfam" id="PF07676">
    <property type="entry name" value="PD40"/>
    <property type="match status" value="1"/>
</dbReference>
<sequence>MSTPLSPEAISSLWSPADPRLSPDGRRVVWTAAPFGQAGEHRESSLWVADVDGEAPGRRWTRGSDDSSPRWSPDGRHLAFLSDRAELGTAGLRLIDVAGGESWPLVERRASVDAFAWAPDGRSIAFLAADEPTADDERREKDRDDADVWGERWRLARLWTVNVAPDGEPGEPRRLWAPDVHLSALAFSPDGTRLALVGAPGPLAEHWWRRQLWLFTLGAGDGVRLCDAPAAGSPAWTSSGEVAFNGHHDPLPQAGATVWAVSPDGGEPHVVGTGRDESRCTVGLVDATPGVDPLLVVADGLDTRLETLDRTTVLDVAGDLDAATVVDTPDGPLLAVVVEDNHLTARVLVGRPGPLDGLRCVSAHHRVDDVRVADPEPLVCEAPDGTRLDGVVLRPAGATGPGPWPTAVIVHGGPYGRTGLTSNTHPLRWAQLLAQHGYAVVMPNYRGGLGRGHDFATAARGTMGTVEWDDVMATVDAAVAAGVADPDRLGIGGWSQGGFLTAWAVTATDRFKVGVMGAGVSDWSMMSATSDLEVFESALGGSRPWDGPGPHHAALGSPISYAAKRRTPLLVLHGADDARVPHSQAEAFRRALAGQDAPLELVTYPREPHGVRERAHQVDLQRRVLTWFDRHVR</sequence>
<organism evidence="5 6">
    <name type="scientific">Nocardioides marinquilinus</name>
    <dbReference type="NCBI Taxonomy" id="1210400"/>
    <lineage>
        <taxon>Bacteria</taxon>
        <taxon>Bacillati</taxon>
        <taxon>Actinomycetota</taxon>
        <taxon>Actinomycetes</taxon>
        <taxon>Propionibacteriales</taxon>
        <taxon>Nocardioidaceae</taxon>
        <taxon>Nocardioides</taxon>
    </lineage>
</organism>
<accession>A0ABP9PH30</accession>
<comment type="caution">
    <text evidence="5">The sequence shown here is derived from an EMBL/GenBank/DDBJ whole genome shotgun (WGS) entry which is preliminary data.</text>
</comment>